<name>U1GCY3_ENDPU</name>
<proteinExistence type="predicted"/>
<feature type="domain" description="Clr5" evidence="2">
    <location>
        <begin position="14"/>
        <end position="66"/>
    </location>
</feature>
<dbReference type="InterPro" id="IPR011990">
    <property type="entry name" value="TPR-like_helical_dom_sf"/>
</dbReference>
<dbReference type="EMBL" id="KE721402">
    <property type="protein sequence ID" value="ERF69556.1"/>
    <property type="molecule type" value="Genomic_DNA"/>
</dbReference>
<keyword evidence="4" id="KW-1185">Reference proteome</keyword>
<dbReference type="Gene3D" id="1.25.40.10">
    <property type="entry name" value="Tetratricopeptide repeat domain"/>
    <property type="match status" value="1"/>
</dbReference>
<protein>
    <recommendedName>
        <fullName evidence="2">Clr5 domain-containing protein</fullName>
    </recommendedName>
</protein>
<dbReference type="InterPro" id="IPR025676">
    <property type="entry name" value="Clr5_dom"/>
</dbReference>
<evidence type="ECO:0000313" key="3">
    <source>
        <dbReference type="EMBL" id="ERF69556.1"/>
    </source>
</evidence>
<dbReference type="GeneID" id="19236940"/>
<sequence>MASRQEVPSDVPTAEAWESHREEIKRLYRQENKTIKQVRQVMKEQHDFCASDRMYQIRIHRWDFDKKLKSAEVAYALQKIESRRSMGKDTEIRIRGKTFSEERLRRYVERSKLVPEEDASTPPAVTARTPPPEEDSPLMNSSPATSASNTPTFSGTPLDEESRTARFSGSEPPPTKKRSWTSPPRIRSHLSTPTSMGTSQDASYPLPRFLAASASTSSLPNTFLLPRAISSTNLLTHIDHYYKEYFASPRWASWTGNNLYIDELQGSSFPSLSPVFTPGISFRPSWQADPAFVVHSIQTACQLFRSARYTLARRCLDHANSQIKALLLEQGPLLLSCLLSAVSLLDFLRAEMPPDTHRPDALRLFLEFVSEMAETKLRSDHPIAQLCSSFVQLRTDHRSVAQAALRRIMEHFRNGAGPQHPYYIRLEYQYAWLLIWQGRFDEARAALEGFLDPVEFRSHYDKPASHASRYLLAQTYIALYRFQEAERCFHLIIEQAKERFGESQAHLLTFEAWRMLAVIADTQERFDARSRWEEEALECGEMAFGPHDPRVMHLQRVISGLEARTAPEKRWHFIWAFPPVEDWKVTT</sequence>
<dbReference type="PANTHER" id="PTHR38788:SF3">
    <property type="entry name" value="CLR5 DOMAIN-CONTAINING PROTEIN"/>
    <property type="match status" value="1"/>
</dbReference>
<dbReference type="OrthoDB" id="4159530at2759"/>
<organism evidence="3 4">
    <name type="scientific">Endocarpon pusillum (strain Z07020 / HMAS-L-300199)</name>
    <name type="common">Lichen-forming fungus</name>
    <dbReference type="NCBI Taxonomy" id="1263415"/>
    <lineage>
        <taxon>Eukaryota</taxon>
        <taxon>Fungi</taxon>
        <taxon>Dikarya</taxon>
        <taxon>Ascomycota</taxon>
        <taxon>Pezizomycotina</taxon>
        <taxon>Eurotiomycetes</taxon>
        <taxon>Chaetothyriomycetidae</taxon>
        <taxon>Verrucariales</taxon>
        <taxon>Verrucariaceae</taxon>
        <taxon>Endocarpon</taxon>
    </lineage>
</organism>
<gene>
    <name evidence="3" type="ORF">EPUS_01886</name>
</gene>
<dbReference type="SUPFAM" id="SSF48452">
    <property type="entry name" value="TPR-like"/>
    <property type="match status" value="2"/>
</dbReference>
<evidence type="ECO:0000256" key="1">
    <source>
        <dbReference type="SAM" id="MobiDB-lite"/>
    </source>
</evidence>
<evidence type="ECO:0000313" key="4">
    <source>
        <dbReference type="Proteomes" id="UP000019373"/>
    </source>
</evidence>
<feature type="compositionally biased region" description="Low complexity" evidence="1">
    <location>
        <begin position="140"/>
        <end position="152"/>
    </location>
</feature>
<dbReference type="HOGENOM" id="CLU_464618_0_0_1"/>
<dbReference type="RefSeq" id="XP_007804813.1">
    <property type="nucleotide sequence ID" value="XM_007806622.1"/>
</dbReference>
<feature type="region of interest" description="Disordered" evidence="1">
    <location>
        <begin position="112"/>
        <end position="201"/>
    </location>
</feature>
<reference evidence="4" key="1">
    <citation type="journal article" date="2014" name="BMC Genomics">
        <title>Genome characteristics reveal the impact of lichenization on lichen-forming fungus Endocarpon pusillum Hedwig (Verrucariales, Ascomycota).</title>
        <authorList>
            <person name="Wang Y.-Y."/>
            <person name="Liu B."/>
            <person name="Zhang X.-Y."/>
            <person name="Zhou Q.-M."/>
            <person name="Zhang T."/>
            <person name="Li H."/>
            <person name="Yu Y.-F."/>
            <person name="Zhang X.-L."/>
            <person name="Hao X.-Y."/>
            <person name="Wang M."/>
            <person name="Wang L."/>
            <person name="Wei J.-C."/>
        </authorList>
    </citation>
    <scope>NUCLEOTIDE SEQUENCE [LARGE SCALE GENOMIC DNA]</scope>
    <source>
        <strain evidence="4">Z07020 / HMAS-L-300199</strain>
    </source>
</reference>
<dbReference type="PANTHER" id="PTHR38788">
    <property type="entry name" value="CLR5 DOMAIN-CONTAINING PROTEIN"/>
    <property type="match status" value="1"/>
</dbReference>
<dbReference type="AlphaFoldDB" id="U1GCY3"/>
<dbReference type="Proteomes" id="UP000019373">
    <property type="component" value="Unassembled WGS sequence"/>
</dbReference>
<feature type="compositionally biased region" description="Polar residues" evidence="1">
    <location>
        <begin position="189"/>
        <end position="201"/>
    </location>
</feature>
<accession>U1GCY3</accession>
<evidence type="ECO:0000259" key="2">
    <source>
        <dbReference type="Pfam" id="PF14420"/>
    </source>
</evidence>
<dbReference type="eggNOG" id="ENOG502RZNG">
    <property type="taxonomic scope" value="Eukaryota"/>
</dbReference>
<dbReference type="Pfam" id="PF14420">
    <property type="entry name" value="Clr5"/>
    <property type="match status" value="1"/>
</dbReference>